<protein>
    <submittedName>
        <fullName evidence="7">Acetyl-CoA synthetase</fullName>
        <ecNumber evidence="7">6.2.1.1</ecNumber>
    </submittedName>
</protein>
<dbReference type="InterPro" id="IPR020845">
    <property type="entry name" value="AMP-binding_CS"/>
</dbReference>
<dbReference type="GO" id="GO:0006633">
    <property type="term" value="P:fatty acid biosynthetic process"/>
    <property type="evidence" value="ECO:0007669"/>
    <property type="project" value="TreeGrafter"/>
</dbReference>
<organism evidence="7 8">
    <name type="scientific">Bacillus benzoevorans</name>
    <dbReference type="NCBI Taxonomy" id="1456"/>
    <lineage>
        <taxon>Bacteria</taxon>
        <taxon>Bacillati</taxon>
        <taxon>Bacillota</taxon>
        <taxon>Bacilli</taxon>
        <taxon>Bacillales</taxon>
        <taxon>Bacillaceae</taxon>
        <taxon>Bacillus</taxon>
    </lineage>
</organism>
<name>A0A7X0HTK7_9BACI</name>
<dbReference type="PANTHER" id="PTHR43605:SF10">
    <property type="entry name" value="ACYL-COA SYNTHETASE MEDIUM CHAIN FAMILY MEMBER 3"/>
    <property type="match status" value="1"/>
</dbReference>
<evidence type="ECO:0000259" key="6">
    <source>
        <dbReference type="Pfam" id="PF13193"/>
    </source>
</evidence>
<dbReference type="AlphaFoldDB" id="A0A7X0HTK7"/>
<dbReference type="InterPro" id="IPR045851">
    <property type="entry name" value="AMP-bd_C_sf"/>
</dbReference>
<reference evidence="7 8" key="1">
    <citation type="submission" date="2020-08" db="EMBL/GenBank/DDBJ databases">
        <title>Genomic Encyclopedia of Type Strains, Phase IV (KMG-IV): sequencing the most valuable type-strain genomes for metagenomic binning, comparative biology and taxonomic classification.</title>
        <authorList>
            <person name="Goeker M."/>
        </authorList>
    </citation>
    <scope>NUCLEOTIDE SEQUENCE [LARGE SCALE GENOMIC DNA]</scope>
    <source>
        <strain evidence="7 8">DSM 5391</strain>
    </source>
</reference>
<dbReference type="Gene3D" id="3.40.50.12780">
    <property type="entry name" value="N-terminal domain of ligase-like"/>
    <property type="match status" value="1"/>
</dbReference>
<feature type="domain" description="AMP-binding enzyme C-terminal" evidence="6">
    <location>
        <begin position="449"/>
        <end position="527"/>
    </location>
</feature>
<dbReference type="FunFam" id="3.30.300.30:FF:000005">
    <property type="entry name" value="Acyl-coenzyme A synthetase ACSM5, mitochondrial"/>
    <property type="match status" value="1"/>
</dbReference>
<dbReference type="GO" id="GO:0006637">
    <property type="term" value="P:acyl-CoA metabolic process"/>
    <property type="evidence" value="ECO:0007669"/>
    <property type="project" value="TreeGrafter"/>
</dbReference>
<dbReference type="InterPro" id="IPR051087">
    <property type="entry name" value="Mitochondrial_ACSM"/>
</dbReference>
<dbReference type="PANTHER" id="PTHR43605">
    <property type="entry name" value="ACYL-COENZYME A SYNTHETASE"/>
    <property type="match status" value="1"/>
</dbReference>
<evidence type="ECO:0000259" key="5">
    <source>
        <dbReference type="Pfam" id="PF00501"/>
    </source>
</evidence>
<evidence type="ECO:0000313" key="8">
    <source>
        <dbReference type="Proteomes" id="UP000531594"/>
    </source>
</evidence>
<dbReference type="SUPFAM" id="SSF56801">
    <property type="entry name" value="Acetyl-CoA synthetase-like"/>
    <property type="match status" value="1"/>
</dbReference>
<proteinExistence type="inferred from homology"/>
<dbReference type="EC" id="6.2.1.1" evidence="7"/>
<dbReference type="Pfam" id="PF00501">
    <property type="entry name" value="AMP-binding"/>
    <property type="match status" value="1"/>
</dbReference>
<comment type="similarity">
    <text evidence="1">Belongs to the ATP-dependent AMP-binding enzyme family.</text>
</comment>
<dbReference type="InterPro" id="IPR000873">
    <property type="entry name" value="AMP-dep_synth/lig_dom"/>
</dbReference>
<keyword evidence="2 7" id="KW-0436">Ligase</keyword>
<accession>A0A7X0HTK7</accession>
<feature type="domain" description="AMP-dependent synthetase/ligase" evidence="5">
    <location>
        <begin position="37"/>
        <end position="399"/>
    </location>
</feature>
<dbReference type="GO" id="GO:0004321">
    <property type="term" value="F:fatty-acyl-CoA synthase activity"/>
    <property type="evidence" value="ECO:0007669"/>
    <property type="project" value="TreeGrafter"/>
</dbReference>
<dbReference type="PROSITE" id="PS00455">
    <property type="entry name" value="AMP_BINDING"/>
    <property type="match status" value="1"/>
</dbReference>
<dbReference type="GO" id="GO:0005524">
    <property type="term" value="F:ATP binding"/>
    <property type="evidence" value="ECO:0007669"/>
    <property type="project" value="UniProtKB-KW"/>
</dbReference>
<keyword evidence="4" id="KW-0067">ATP-binding</keyword>
<dbReference type="GO" id="GO:0003987">
    <property type="term" value="F:acetate-CoA ligase activity"/>
    <property type="evidence" value="ECO:0007669"/>
    <property type="project" value="UniProtKB-EC"/>
</dbReference>
<evidence type="ECO:0000313" key="7">
    <source>
        <dbReference type="EMBL" id="MBB6446614.1"/>
    </source>
</evidence>
<evidence type="ECO:0000256" key="1">
    <source>
        <dbReference type="ARBA" id="ARBA00006432"/>
    </source>
</evidence>
<dbReference type="InterPro" id="IPR042099">
    <property type="entry name" value="ANL_N_sf"/>
</dbReference>
<evidence type="ECO:0000256" key="2">
    <source>
        <dbReference type="ARBA" id="ARBA00022598"/>
    </source>
</evidence>
<sequence length="546" mass="61870">MKYEELFESFSWEKVIQTFAWNVHEKFNMAHECCDRWADDPERIAVYWEDESGNKDVWTYKRMKEQSNRMANALRSLGVQKGDRVAGLLGKEMELIITVLASWKIGAVYVPMFTAFGPEAIRYRLENSGCKVLVTNQEQAAKITDLDLSAKILLKDGLTHTGQTFWEFVQSFSSDHGTVPTKITDPCVIQYTSGSTGLPKGAVWAHKILLSSYPYVRYAIGVEDEDRFYGGADLGWAFGLINCTFVPLSYGVSILCYKGSFDVEKTYRLLEKYQITNFAYAPTAYRMMLTYGPELIKKYHIQVKKFSSAGEPLNAEVVRFFKENFGREIYDHYGCTETGMIVDNFNVTDMKVKPGSMGLPSPGFNLALVDEDGTIVKKGEIGQIAVDTTAFPNFFLGYWQDEQKTKEKIRGKWLLTGDLASRDEEGYFWFEGRADDIISSAGYRIGPFEVESSLIEHPAVTEAAVVGKPDEAKGEIVKAFIVLSPTYEPTEQLAKELSIFVKNKLSKHQYPREIEFVEQLPKTPSGKIQRFLLKKQKNMGSVLLFP</sequence>
<dbReference type="Proteomes" id="UP000531594">
    <property type="component" value="Unassembled WGS sequence"/>
</dbReference>
<dbReference type="GO" id="GO:0015645">
    <property type="term" value="F:fatty acid ligase activity"/>
    <property type="evidence" value="ECO:0007669"/>
    <property type="project" value="TreeGrafter"/>
</dbReference>
<dbReference type="RefSeq" id="WP_184527774.1">
    <property type="nucleotide sequence ID" value="NZ_JACHGK010000012.1"/>
</dbReference>
<dbReference type="Pfam" id="PF13193">
    <property type="entry name" value="AMP-binding_C"/>
    <property type="match status" value="1"/>
</dbReference>
<comment type="caution">
    <text evidence="7">The sequence shown here is derived from an EMBL/GenBank/DDBJ whole genome shotgun (WGS) entry which is preliminary data.</text>
</comment>
<evidence type="ECO:0000256" key="3">
    <source>
        <dbReference type="ARBA" id="ARBA00022741"/>
    </source>
</evidence>
<dbReference type="InterPro" id="IPR025110">
    <property type="entry name" value="AMP-bd_C"/>
</dbReference>
<gene>
    <name evidence="7" type="ORF">HNR53_003274</name>
</gene>
<evidence type="ECO:0000256" key="4">
    <source>
        <dbReference type="ARBA" id="ARBA00022840"/>
    </source>
</evidence>
<keyword evidence="3" id="KW-0547">Nucleotide-binding</keyword>
<keyword evidence="8" id="KW-1185">Reference proteome</keyword>
<dbReference type="EMBL" id="JACHGK010000012">
    <property type="protein sequence ID" value="MBB6446614.1"/>
    <property type="molecule type" value="Genomic_DNA"/>
</dbReference>
<dbReference type="Gene3D" id="3.30.300.30">
    <property type="match status" value="1"/>
</dbReference>